<evidence type="ECO:0000313" key="1">
    <source>
        <dbReference type="EMBL" id="EIW74537.1"/>
    </source>
</evidence>
<sequence>MQQHRRRHQSRPHQIASSWRSVLEPPVCSPIFARKGHRTPDPRTSLIWYLHVDGLFGVIGPPMGWGPGLLGSGPLSKV</sequence>
<reference evidence="2" key="1">
    <citation type="journal article" date="2012" name="Science">
        <title>The Paleozoic origin of enzymatic lignin decomposition reconstructed from 31 fungal genomes.</title>
        <authorList>
            <person name="Floudas D."/>
            <person name="Binder M."/>
            <person name="Riley R."/>
            <person name="Barry K."/>
            <person name="Blanchette R.A."/>
            <person name="Henrissat B."/>
            <person name="Martinez A.T."/>
            <person name="Otillar R."/>
            <person name="Spatafora J.W."/>
            <person name="Yadav J.S."/>
            <person name="Aerts A."/>
            <person name="Benoit I."/>
            <person name="Boyd A."/>
            <person name="Carlson A."/>
            <person name="Copeland A."/>
            <person name="Coutinho P.M."/>
            <person name="de Vries R.P."/>
            <person name="Ferreira P."/>
            <person name="Findley K."/>
            <person name="Foster B."/>
            <person name="Gaskell J."/>
            <person name="Glotzer D."/>
            <person name="Gorecki P."/>
            <person name="Heitman J."/>
            <person name="Hesse C."/>
            <person name="Hori C."/>
            <person name="Igarashi K."/>
            <person name="Jurgens J.A."/>
            <person name="Kallen N."/>
            <person name="Kersten P."/>
            <person name="Kohler A."/>
            <person name="Kuees U."/>
            <person name="Kumar T.K.A."/>
            <person name="Kuo A."/>
            <person name="LaButti K."/>
            <person name="Larrondo L.F."/>
            <person name="Lindquist E."/>
            <person name="Ling A."/>
            <person name="Lombard V."/>
            <person name="Lucas S."/>
            <person name="Lundell T."/>
            <person name="Martin R."/>
            <person name="McLaughlin D.J."/>
            <person name="Morgenstern I."/>
            <person name="Morin E."/>
            <person name="Murat C."/>
            <person name="Nagy L.G."/>
            <person name="Nolan M."/>
            <person name="Ohm R.A."/>
            <person name="Patyshakuliyeva A."/>
            <person name="Rokas A."/>
            <person name="Ruiz-Duenas F.J."/>
            <person name="Sabat G."/>
            <person name="Salamov A."/>
            <person name="Samejima M."/>
            <person name="Schmutz J."/>
            <person name="Slot J.C."/>
            <person name="St John F."/>
            <person name="Stenlid J."/>
            <person name="Sun H."/>
            <person name="Sun S."/>
            <person name="Syed K."/>
            <person name="Tsang A."/>
            <person name="Wiebenga A."/>
            <person name="Young D."/>
            <person name="Pisabarro A."/>
            <person name="Eastwood D.C."/>
            <person name="Martin F."/>
            <person name="Cullen D."/>
            <person name="Grigoriev I.V."/>
            <person name="Hibbett D.S."/>
        </authorList>
    </citation>
    <scope>NUCLEOTIDE SEQUENCE [LARGE SCALE GENOMIC DNA]</scope>
    <source>
        <strain evidence="2">RWD-64-598 SS2</strain>
    </source>
</reference>
<name>R7SFM3_CONPW</name>
<dbReference type="RefSeq" id="XP_007775156.1">
    <property type="nucleotide sequence ID" value="XM_007776966.1"/>
</dbReference>
<feature type="non-terminal residue" evidence="1">
    <location>
        <position position="78"/>
    </location>
</feature>
<proteinExistence type="predicted"/>
<evidence type="ECO:0000313" key="2">
    <source>
        <dbReference type="Proteomes" id="UP000053558"/>
    </source>
</evidence>
<dbReference type="GeneID" id="19211005"/>
<organism evidence="1 2">
    <name type="scientific">Coniophora puteana (strain RWD-64-598)</name>
    <name type="common">Brown rot fungus</name>
    <dbReference type="NCBI Taxonomy" id="741705"/>
    <lineage>
        <taxon>Eukaryota</taxon>
        <taxon>Fungi</taxon>
        <taxon>Dikarya</taxon>
        <taxon>Basidiomycota</taxon>
        <taxon>Agaricomycotina</taxon>
        <taxon>Agaricomycetes</taxon>
        <taxon>Agaricomycetidae</taxon>
        <taxon>Boletales</taxon>
        <taxon>Coniophorineae</taxon>
        <taxon>Coniophoraceae</taxon>
        <taxon>Coniophora</taxon>
    </lineage>
</organism>
<accession>R7SFM3</accession>
<dbReference type="AlphaFoldDB" id="R7SFM3"/>
<dbReference type="KEGG" id="cput:CONPUDRAFT_85724"/>
<keyword evidence="2" id="KW-1185">Reference proteome</keyword>
<protein>
    <submittedName>
        <fullName evidence="1">Uncharacterized protein</fullName>
    </submittedName>
</protein>
<dbReference type="EMBL" id="JH711591">
    <property type="protein sequence ID" value="EIW74537.1"/>
    <property type="molecule type" value="Genomic_DNA"/>
</dbReference>
<gene>
    <name evidence="1" type="ORF">CONPUDRAFT_85724</name>
</gene>
<dbReference type="Proteomes" id="UP000053558">
    <property type="component" value="Unassembled WGS sequence"/>
</dbReference>